<accession>A0A2D1TY78</accession>
<dbReference type="GO" id="GO:0005975">
    <property type="term" value="P:carbohydrate metabolic process"/>
    <property type="evidence" value="ECO:0007669"/>
    <property type="project" value="InterPro"/>
</dbReference>
<dbReference type="AlphaFoldDB" id="A0A2D1TY78"/>
<gene>
    <name evidence="2" type="ORF">CSV91_07130</name>
</gene>
<dbReference type="EMBL" id="CP024160">
    <property type="protein sequence ID" value="ATP54328.1"/>
    <property type="molecule type" value="Genomic_DNA"/>
</dbReference>
<name>A0A2D1TY78_9ACTN</name>
<dbReference type="Proteomes" id="UP000225608">
    <property type="component" value="Chromosome"/>
</dbReference>
<dbReference type="PANTHER" id="PTHR10683">
    <property type="entry name" value="TRANSALDOLASE"/>
    <property type="match status" value="1"/>
</dbReference>
<dbReference type="KEGG" id="caer:CSV91_07130"/>
<sequence>MQTKGIRQMAIKVFADGANLEGMLDMYENGNVQGFTTNPSLMKKGGVTDYRAFAKEVLAHITDVSVSFEVFADDVETMEIEAREIATWADNVYVKIPCVTTKGESTAELVRKLSADGIKVNVTTIFTPAQVDEMVEAVDAETPSIISLFAGRIADTGVDPIPFMTESVKKAAAKPNCEVLWASTRELINIYQAEGCGCQIITVPNSILAKRKNIGRDPYEVSLDTVRGFAKDIASLGFHILP</sequence>
<dbReference type="InterPro" id="IPR013785">
    <property type="entry name" value="Aldolase_TIM"/>
</dbReference>
<organism evidence="2 3">
    <name type="scientific">Collinsella aerofaciens</name>
    <dbReference type="NCBI Taxonomy" id="74426"/>
    <lineage>
        <taxon>Bacteria</taxon>
        <taxon>Bacillati</taxon>
        <taxon>Actinomycetota</taxon>
        <taxon>Coriobacteriia</taxon>
        <taxon>Coriobacteriales</taxon>
        <taxon>Coriobacteriaceae</taxon>
        <taxon>Collinsella</taxon>
    </lineage>
</organism>
<evidence type="ECO:0000313" key="2">
    <source>
        <dbReference type="EMBL" id="ATP54328.1"/>
    </source>
</evidence>
<keyword evidence="1" id="KW-0704">Schiff base</keyword>
<proteinExistence type="predicted"/>
<dbReference type="InterPro" id="IPR011861">
    <property type="entry name" value="Transald_staph-type"/>
</dbReference>
<dbReference type="Pfam" id="PF00923">
    <property type="entry name" value="TAL_FSA"/>
    <property type="match status" value="1"/>
</dbReference>
<dbReference type="NCBIfam" id="TIGR02134">
    <property type="entry name" value="transald_staph"/>
    <property type="match status" value="1"/>
</dbReference>
<reference evidence="2 3" key="1">
    <citation type="submission" date="2017-10" db="EMBL/GenBank/DDBJ databases">
        <title>Complete genome sequence of Collinsella aerofaciens isolated from the gut of a healthy adult Indian.</title>
        <authorList>
            <person name="Bag S."/>
            <person name="Ghosh T.S."/>
            <person name="Das B."/>
        </authorList>
    </citation>
    <scope>NUCLEOTIDE SEQUENCE [LARGE SCALE GENOMIC DNA]</scope>
    <source>
        <strain evidence="3">indica</strain>
    </source>
</reference>
<evidence type="ECO:0000313" key="3">
    <source>
        <dbReference type="Proteomes" id="UP000225608"/>
    </source>
</evidence>
<evidence type="ECO:0000256" key="1">
    <source>
        <dbReference type="ARBA" id="ARBA00023270"/>
    </source>
</evidence>
<protein>
    <submittedName>
        <fullName evidence="2">Transaldolase</fullName>
    </submittedName>
</protein>
<dbReference type="PANTHER" id="PTHR10683:SF40">
    <property type="entry name" value="FRUCTOSE-6-PHOSPHATE ALDOLASE 1-RELATED"/>
    <property type="match status" value="1"/>
</dbReference>
<dbReference type="SUPFAM" id="SSF51569">
    <property type="entry name" value="Aldolase"/>
    <property type="match status" value="1"/>
</dbReference>
<dbReference type="InterPro" id="IPR001585">
    <property type="entry name" value="TAL/FSA"/>
</dbReference>
<dbReference type="Gene3D" id="3.20.20.70">
    <property type="entry name" value="Aldolase class I"/>
    <property type="match status" value="1"/>
</dbReference>